<comment type="caution">
    <text evidence="1">The sequence shown here is derived from an EMBL/GenBank/DDBJ whole genome shotgun (WGS) entry which is preliminary data.</text>
</comment>
<keyword evidence="2" id="KW-1185">Reference proteome</keyword>
<evidence type="ECO:0000313" key="2">
    <source>
        <dbReference type="Proteomes" id="UP000030101"/>
    </source>
</evidence>
<proteinExistence type="predicted"/>
<dbReference type="Proteomes" id="UP000030101">
    <property type="component" value="Unassembled WGS sequence"/>
</dbReference>
<sequence>MTTILIQENSVLSNVVRQHVILLPMLNRFGIRLGLGDKSMKAVCEEKGIDIESFLHIANSYIDPSYLKKVRLSPFYPQMMADYLARTNAFYIDAQIPNIEVHMSPLLRDSNDNPSLKLLSRFLGEFKELLLKRIAHDTEVLLPHFRALNERLGQDIKRITLGTPSEETTDKSEELISDIQEVMIKHLSGEFNDNLSYAVLFSLVMIEKDLACNNRLRRRLFFPMLRAMETELGVEHIK</sequence>
<evidence type="ECO:0000313" key="1">
    <source>
        <dbReference type="EMBL" id="KGN92696.1"/>
    </source>
</evidence>
<organism evidence="1 2">
    <name type="scientific">Porphyromonas canoris</name>
    <dbReference type="NCBI Taxonomy" id="36875"/>
    <lineage>
        <taxon>Bacteria</taxon>
        <taxon>Pseudomonadati</taxon>
        <taxon>Bacteroidota</taxon>
        <taxon>Bacteroidia</taxon>
        <taxon>Bacteroidales</taxon>
        <taxon>Porphyromonadaceae</taxon>
        <taxon>Porphyromonas</taxon>
    </lineage>
</organism>
<evidence type="ECO:0008006" key="3">
    <source>
        <dbReference type="Google" id="ProtNLM"/>
    </source>
</evidence>
<accession>A0ABR4XLT8</accession>
<dbReference type="RefSeq" id="WP_036790001.1">
    <property type="nucleotide sequence ID" value="NZ_JQZV01000008.1"/>
</dbReference>
<protein>
    <recommendedName>
        <fullName evidence="3">Helix-turn-helix transcriptional regulator</fullName>
    </recommendedName>
</protein>
<gene>
    <name evidence="1" type="ORF">HQ43_04180</name>
</gene>
<dbReference type="EMBL" id="JQZV01000008">
    <property type="protein sequence ID" value="KGN92696.1"/>
    <property type="molecule type" value="Genomic_DNA"/>
</dbReference>
<reference evidence="1 2" key="1">
    <citation type="submission" date="2014-08" db="EMBL/GenBank/DDBJ databases">
        <title>Porphyromonas canoris strain:OH2762 Genome sequencing.</title>
        <authorList>
            <person name="Wallis C."/>
            <person name="Deusch O."/>
            <person name="O'Flynn C."/>
            <person name="Davis I."/>
            <person name="Jospin G."/>
            <person name="Darling A.E."/>
            <person name="Coil D.A."/>
            <person name="Alexiev A."/>
            <person name="Horsfall A."/>
            <person name="Kirkwood N."/>
            <person name="Harris S."/>
            <person name="Eisen J.A."/>
        </authorList>
    </citation>
    <scope>NUCLEOTIDE SEQUENCE [LARGE SCALE GENOMIC DNA]</scope>
    <source>
        <strain evidence="2">COT-108 OH2762</strain>
    </source>
</reference>
<name>A0ABR4XLT8_9PORP</name>